<dbReference type="Proteomes" id="UP000828941">
    <property type="component" value="Chromosome 4"/>
</dbReference>
<gene>
    <name evidence="1" type="ORF">L6164_008637</name>
</gene>
<sequence length="137" mass="15059">MALVTEFSDHGNLALCLAFNILFLPRSDRDQNQILTIRTSVISVIRQPSVICNGAPRVRILQVCLLKGDTSPRIDVLDGKDKRRICCMTWVMRLTNYIDSASSDPDTGILTRDPGHSFPCPFASSASTAARDLPPSL</sequence>
<proteinExistence type="predicted"/>
<accession>A0ACB9PGH9</accession>
<organism evidence="1 2">
    <name type="scientific">Bauhinia variegata</name>
    <name type="common">Purple orchid tree</name>
    <name type="synonym">Phanera variegata</name>
    <dbReference type="NCBI Taxonomy" id="167791"/>
    <lineage>
        <taxon>Eukaryota</taxon>
        <taxon>Viridiplantae</taxon>
        <taxon>Streptophyta</taxon>
        <taxon>Embryophyta</taxon>
        <taxon>Tracheophyta</taxon>
        <taxon>Spermatophyta</taxon>
        <taxon>Magnoliopsida</taxon>
        <taxon>eudicotyledons</taxon>
        <taxon>Gunneridae</taxon>
        <taxon>Pentapetalae</taxon>
        <taxon>rosids</taxon>
        <taxon>fabids</taxon>
        <taxon>Fabales</taxon>
        <taxon>Fabaceae</taxon>
        <taxon>Cercidoideae</taxon>
        <taxon>Cercideae</taxon>
        <taxon>Bauhiniinae</taxon>
        <taxon>Bauhinia</taxon>
    </lineage>
</organism>
<name>A0ACB9PGH9_BAUVA</name>
<evidence type="ECO:0000313" key="1">
    <source>
        <dbReference type="EMBL" id="KAI4347860.1"/>
    </source>
</evidence>
<protein>
    <submittedName>
        <fullName evidence="1">Uncharacterized protein</fullName>
    </submittedName>
</protein>
<comment type="caution">
    <text evidence="1">The sequence shown here is derived from an EMBL/GenBank/DDBJ whole genome shotgun (WGS) entry which is preliminary data.</text>
</comment>
<keyword evidence="2" id="KW-1185">Reference proteome</keyword>
<reference evidence="1 2" key="1">
    <citation type="journal article" date="2022" name="DNA Res.">
        <title>Chromosomal-level genome assembly of the orchid tree Bauhinia variegata (Leguminosae; Cercidoideae) supports the allotetraploid origin hypothesis of Bauhinia.</title>
        <authorList>
            <person name="Zhong Y."/>
            <person name="Chen Y."/>
            <person name="Zheng D."/>
            <person name="Pang J."/>
            <person name="Liu Y."/>
            <person name="Luo S."/>
            <person name="Meng S."/>
            <person name="Qian L."/>
            <person name="Wei D."/>
            <person name="Dai S."/>
            <person name="Zhou R."/>
        </authorList>
    </citation>
    <scope>NUCLEOTIDE SEQUENCE [LARGE SCALE GENOMIC DNA]</scope>
    <source>
        <strain evidence="1">BV-YZ2020</strain>
    </source>
</reference>
<evidence type="ECO:0000313" key="2">
    <source>
        <dbReference type="Proteomes" id="UP000828941"/>
    </source>
</evidence>
<dbReference type="EMBL" id="CM039429">
    <property type="protein sequence ID" value="KAI4347860.1"/>
    <property type="molecule type" value="Genomic_DNA"/>
</dbReference>